<evidence type="ECO:0000256" key="1">
    <source>
        <dbReference type="PROSITE-ProRule" id="PRU00781"/>
    </source>
</evidence>
<dbReference type="PANTHER" id="PTHR23086">
    <property type="entry name" value="PHOSPHATIDYLINOSITOL-4-PHOSPHATE 5-KINASE"/>
    <property type="match status" value="1"/>
</dbReference>
<comment type="caution">
    <text evidence="3">The sequence shown here is derived from an EMBL/GenBank/DDBJ whole genome shotgun (WGS) entry which is preliminary data.</text>
</comment>
<dbReference type="InterPro" id="IPR027484">
    <property type="entry name" value="PInositol-4-P-5-kinase_N"/>
</dbReference>
<sequence length="345" mass="39363">MQALNKKMSERSRSFIHPAGRNVELFNEMVFSALRAMASVPDDFINDGWDFSTFQHGGGKGGSMMAFVEDKFIIKELSPGDHKSLLELAPAYGRHVNRGITTLLSPIYLHFRDEESGKFYFAMKNTIGKGPFKVCYDLKGCADDKLMEKSGERVKAVHKRIWNVGMWCGQRNWTEERKRYYAGKLEARSVQIGLLQEQRQNLLDALKRDTDFLAGHKLMDYSFLVAIKESPPGSTSSNHLQPFRYLRSDGKEIAVYVAIIDFLQIWTAGKRIARCIKVCERNKATIPPKSYAGRFVKHFSEHVIEVDEEAAPDPLDSDFVEVPLEVQSIRAQRTLYNNSNRRKGK</sequence>
<evidence type="ECO:0000259" key="2">
    <source>
        <dbReference type="PROSITE" id="PS51455"/>
    </source>
</evidence>
<keyword evidence="1" id="KW-0418">Kinase</keyword>
<dbReference type="EMBL" id="CAMXCT030000141">
    <property type="protein sequence ID" value="CAL4761853.1"/>
    <property type="molecule type" value="Genomic_DNA"/>
</dbReference>
<protein>
    <submittedName>
        <fullName evidence="4">Phosphatidylinositol 4-phosphate 5-kinase MSS4</fullName>
    </submittedName>
</protein>
<dbReference type="Pfam" id="PF01504">
    <property type="entry name" value="PIP5K"/>
    <property type="match status" value="2"/>
</dbReference>
<dbReference type="Proteomes" id="UP001152797">
    <property type="component" value="Unassembled WGS sequence"/>
</dbReference>
<feature type="domain" description="PIPK" evidence="2">
    <location>
        <begin position="1"/>
        <end position="303"/>
    </location>
</feature>
<keyword evidence="1" id="KW-0808">Transferase</keyword>
<keyword evidence="1" id="KW-0067">ATP-binding</keyword>
<dbReference type="AlphaFoldDB" id="A0A9P1FFW3"/>
<dbReference type="InterPro" id="IPR023610">
    <property type="entry name" value="PInositol-4/5-P-5/4-kinase"/>
</dbReference>
<evidence type="ECO:0000313" key="3">
    <source>
        <dbReference type="EMBL" id="CAI3974541.1"/>
    </source>
</evidence>
<dbReference type="Gene3D" id="3.30.800.10">
    <property type="entry name" value="Phosphatidylinositol Phosphate Kinase II Beta"/>
    <property type="match status" value="1"/>
</dbReference>
<organism evidence="3">
    <name type="scientific">Cladocopium goreaui</name>
    <dbReference type="NCBI Taxonomy" id="2562237"/>
    <lineage>
        <taxon>Eukaryota</taxon>
        <taxon>Sar</taxon>
        <taxon>Alveolata</taxon>
        <taxon>Dinophyceae</taxon>
        <taxon>Suessiales</taxon>
        <taxon>Symbiodiniaceae</taxon>
        <taxon>Cladocopium</taxon>
    </lineage>
</organism>
<dbReference type="SMART" id="SM00330">
    <property type="entry name" value="PIPKc"/>
    <property type="match status" value="1"/>
</dbReference>
<dbReference type="GO" id="GO:0005524">
    <property type="term" value="F:ATP binding"/>
    <property type="evidence" value="ECO:0007669"/>
    <property type="project" value="UniProtKB-UniRule"/>
</dbReference>
<dbReference type="PROSITE" id="PS51455">
    <property type="entry name" value="PIPK"/>
    <property type="match status" value="1"/>
</dbReference>
<reference evidence="3" key="1">
    <citation type="submission" date="2022-10" db="EMBL/GenBank/DDBJ databases">
        <authorList>
            <person name="Chen Y."/>
            <person name="Dougan E. K."/>
            <person name="Chan C."/>
            <person name="Rhodes N."/>
            <person name="Thang M."/>
        </authorList>
    </citation>
    <scope>NUCLEOTIDE SEQUENCE</scope>
</reference>
<dbReference type="InterPro" id="IPR027483">
    <property type="entry name" value="PInositol-4-P-4/5-kinase_C_sf"/>
</dbReference>
<dbReference type="Gene3D" id="3.30.810.10">
    <property type="entry name" value="2-Layer Sandwich"/>
    <property type="match status" value="1"/>
</dbReference>
<dbReference type="GO" id="GO:0016308">
    <property type="term" value="F:1-phosphatidylinositol-4-phosphate 5-kinase activity"/>
    <property type="evidence" value="ECO:0007669"/>
    <property type="project" value="TreeGrafter"/>
</dbReference>
<name>A0A9P1FFW3_9DINO</name>
<dbReference type="InterPro" id="IPR002498">
    <property type="entry name" value="PInositol-4-P-4/5-kinase_core"/>
</dbReference>
<gene>
    <name evidence="3" type="ORF">C1SCF055_LOCUS2933</name>
</gene>
<evidence type="ECO:0000313" key="4">
    <source>
        <dbReference type="EMBL" id="CAL4761853.1"/>
    </source>
</evidence>
<dbReference type="GO" id="GO:0005886">
    <property type="term" value="C:plasma membrane"/>
    <property type="evidence" value="ECO:0007669"/>
    <property type="project" value="TreeGrafter"/>
</dbReference>
<dbReference type="EMBL" id="CAMXCT010000141">
    <property type="protein sequence ID" value="CAI3974541.1"/>
    <property type="molecule type" value="Genomic_DNA"/>
</dbReference>
<dbReference type="GO" id="GO:0046854">
    <property type="term" value="P:phosphatidylinositol phosphate biosynthetic process"/>
    <property type="evidence" value="ECO:0007669"/>
    <property type="project" value="TreeGrafter"/>
</dbReference>
<keyword evidence="1" id="KW-0547">Nucleotide-binding</keyword>
<dbReference type="PANTHER" id="PTHR23086:SF8">
    <property type="entry name" value="PHOSPHATIDYLINOSITOL 5-PHOSPHATE 4-KINASE, ISOFORM A"/>
    <property type="match status" value="1"/>
</dbReference>
<dbReference type="OrthoDB" id="2129491at2759"/>
<keyword evidence="5" id="KW-1185">Reference proteome</keyword>
<dbReference type="SUPFAM" id="SSF56104">
    <property type="entry name" value="SAICAR synthase-like"/>
    <property type="match status" value="1"/>
</dbReference>
<proteinExistence type="predicted"/>
<evidence type="ECO:0000313" key="5">
    <source>
        <dbReference type="Proteomes" id="UP001152797"/>
    </source>
</evidence>
<reference evidence="4 5" key="2">
    <citation type="submission" date="2024-05" db="EMBL/GenBank/DDBJ databases">
        <authorList>
            <person name="Chen Y."/>
            <person name="Shah S."/>
            <person name="Dougan E. K."/>
            <person name="Thang M."/>
            <person name="Chan C."/>
        </authorList>
    </citation>
    <scope>NUCLEOTIDE SEQUENCE [LARGE SCALE GENOMIC DNA]</scope>
</reference>
<accession>A0A9P1FFW3</accession>
<dbReference type="EMBL" id="CAMXCT020000141">
    <property type="protein sequence ID" value="CAL1127916.1"/>
    <property type="molecule type" value="Genomic_DNA"/>
</dbReference>